<dbReference type="STRING" id="953739.SVEN_6492"/>
<reference evidence="4 5" key="1">
    <citation type="journal article" date="2011" name="BMC Genomics">
        <title>Genome-wide analysis of the role of GlnR in Streptomyces venezuelae provides new insights into global nitrogen regulation in actinomycetes.</title>
        <authorList>
            <person name="Pullan S.T."/>
            <person name="Bibb M.J."/>
            <person name="Merrick M."/>
        </authorList>
    </citation>
    <scope>NUCLEOTIDE SEQUENCE [LARGE SCALE GENOMIC DNA]</scope>
    <source>
        <strain evidence="4">ATCC 10712</strain>
    </source>
</reference>
<dbReference type="EMBL" id="FR845719">
    <property type="protein sequence ID" value="CCA59778.1"/>
    <property type="molecule type" value="Genomic_DNA"/>
</dbReference>
<dbReference type="PANTHER" id="PTHR44520">
    <property type="entry name" value="RESPONSE REGULATOR RCP1-RELATED"/>
    <property type="match status" value="1"/>
</dbReference>
<dbReference type="GeneID" id="51867018"/>
<dbReference type="eggNOG" id="COG0784">
    <property type="taxonomic scope" value="Bacteria"/>
</dbReference>
<dbReference type="Proteomes" id="UP000006854">
    <property type="component" value="Chromosome"/>
</dbReference>
<dbReference type="AlphaFoldDB" id="F2RG58"/>
<dbReference type="SMART" id="SM00448">
    <property type="entry name" value="REC"/>
    <property type="match status" value="1"/>
</dbReference>
<proteinExistence type="predicted"/>
<dbReference type="KEGG" id="sve:SVEN_6492"/>
<evidence type="ECO:0000259" key="3">
    <source>
        <dbReference type="PROSITE" id="PS50110"/>
    </source>
</evidence>
<protein>
    <submittedName>
        <fullName evidence="4">Two-component system response regulator</fullName>
    </submittedName>
</protein>
<dbReference type="Pfam" id="PF00072">
    <property type="entry name" value="Response_reg"/>
    <property type="match status" value="1"/>
</dbReference>
<feature type="region of interest" description="Disordered" evidence="2">
    <location>
        <begin position="1"/>
        <end position="27"/>
    </location>
</feature>
<name>F2RG58_STRVP</name>
<keyword evidence="1" id="KW-0597">Phosphoprotein</keyword>
<sequence>MTHRPVPCSGSGPAAASGPESGRWSSPRIDRGRVLVVEDSQEDAEAIERALARSHPHLVLEFLDRADQLVEHLTAGSALPGLILLDLNMPGTNGHTALASVRARPELSDVRVVVFTSSTSPAEEDACHVAGADSYIYKPVNFDLFRTVLKGAVDFWQDSPGPDGPATPDGS</sequence>
<dbReference type="InterPro" id="IPR052893">
    <property type="entry name" value="TCS_response_regulator"/>
</dbReference>
<dbReference type="HOGENOM" id="CLU_000445_69_17_11"/>
<accession>F2RG58</accession>
<feature type="modified residue" description="4-aspartylphosphate" evidence="1">
    <location>
        <position position="86"/>
    </location>
</feature>
<evidence type="ECO:0000256" key="2">
    <source>
        <dbReference type="SAM" id="MobiDB-lite"/>
    </source>
</evidence>
<dbReference type="Gene3D" id="3.40.50.2300">
    <property type="match status" value="1"/>
</dbReference>
<evidence type="ECO:0000256" key="1">
    <source>
        <dbReference type="PROSITE-ProRule" id="PRU00169"/>
    </source>
</evidence>
<dbReference type="PROSITE" id="PS50110">
    <property type="entry name" value="RESPONSE_REGULATORY"/>
    <property type="match status" value="1"/>
</dbReference>
<keyword evidence="5" id="KW-1185">Reference proteome</keyword>
<dbReference type="GO" id="GO:0000160">
    <property type="term" value="P:phosphorelay signal transduction system"/>
    <property type="evidence" value="ECO:0007669"/>
    <property type="project" value="InterPro"/>
</dbReference>
<feature type="domain" description="Response regulatory" evidence="3">
    <location>
        <begin position="33"/>
        <end position="153"/>
    </location>
</feature>
<organism evidence="4 5">
    <name type="scientific">Streptomyces venezuelae (strain ATCC 10712 / CBS 650.69 / DSM 40230 / JCM 4526 / NBRC 13096 / PD 04745)</name>
    <dbReference type="NCBI Taxonomy" id="953739"/>
    <lineage>
        <taxon>Bacteria</taxon>
        <taxon>Bacillati</taxon>
        <taxon>Actinomycetota</taxon>
        <taxon>Actinomycetes</taxon>
        <taxon>Kitasatosporales</taxon>
        <taxon>Streptomycetaceae</taxon>
        <taxon>Streptomyces</taxon>
    </lineage>
</organism>
<dbReference type="SUPFAM" id="SSF52172">
    <property type="entry name" value="CheY-like"/>
    <property type="match status" value="1"/>
</dbReference>
<dbReference type="InterPro" id="IPR011006">
    <property type="entry name" value="CheY-like_superfamily"/>
</dbReference>
<dbReference type="InterPro" id="IPR001789">
    <property type="entry name" value="Sig_transdc_resp-reg_receiver"/>
</dbReference>
<dbReference type="RefSeq" id="WP_015037673.1">
    <property type="nucleotide sequence ID" value="NC_018750.1"/>
</dbReference>
<dbReference type="PATRIC" id="fig|953739.5.peg.1709"/>
<evidence type="ECO:0000313" key="5">
    <source>
        <dbReference type="Proteomes" id="UP000006854"/>
    </source>
</evidence>
<gene>
    <name evidence="4" type="ordered locus">SVEN_6492</name>
</gene>
<evidence type="ECO:0000313" key="4">
    <source>
        <dbReference type="EMBL" id="CCA59778.1"/>
    </source>
</evidence>